<dbReference type="GO" id="GO:0016491">
    <property type="term" value="F:oxidoreductase activity"/>
    <property type="evidence" value="ECO:0007669"/>
    <property type="project" value="UniProtKB-KW"/>
</dbReference>
<dbReference type="Pfam" id="PF00881">
    <property type="entry name" value="Nitroreductase"/>
    <property type="match status" value="1"/>
</dbReference>
<evidence type="ECO:0000313" key="5">
    <source>
        <dbReference type="EMBL" id="SFM79239.1"/>
    </source>
</evidence>
<dbReference type="InterPro" id="IPR050627">
    <property type="entry name" value="Nitroreductase/BluB"/>
</dbReference>
<dbReference type="OrthoDB" id="105365at2157"/>
<sequence length="193" mass="21665">MGVEKNSVIENIKTRRSVMEYIDKEVSDEDIKTIIDAGIHAPSGFDIQPWFFVVVKNREMMKRMSDHCKPRLLTMLEEATNDAAVEFKKKLSTDDFHIFYDAPVLIIVLGNNASVTADIDCSLCAENMMLAAHSMGIGSCWIGTACFIQDNPELLEELGITPDYRVVAPIVMGYPVTEPGETDKKEPEVVWVY</sequence>
<evidence type="ECO:0000256" key="1">
    <source>
        <dbReference type="ARBA" id="ARBA00022630"/>
    </source>
</evidence>
<evidence type="ECO:0000256" key="3">
    <source>
        <dbReference type="ARBA" id="ARBA00023002"/>
    </source>
</evidence>
<evidence type="ECO:0000259" key="4">
    <source>
        <dbReference type="Pfam" id="PF00881"/>
    </source>
</evidence>
<keyword evidence="2" id="KW-0288">FMN</keyword>
<protein>
    <submittedName>
        <fullName evidence="5">Nitroreductase</fullName>
    </submittedName>
</protein>
<dbReference type="EMBL" id="FOUJ01000005">
    <property type="protein sequence ID" value="SFM79239.1"/>
    <property type="molecule type" value="Genomic_DNA"/>
</dbReference>
<dbReference type="CDD" id="cd02136">
    <property type="entry name" value="PnbA_NfnB-like"/>
    <property type="match status" value="1"/>
</dbReference>
<keyword evidence="3" id="KW-0560">Oxidoreductase</keyword>
<dbReference type="STRING" id="487685.SAMN04488696_2411"/>
<dbReference type="PANTHER" id="PTHR23026:SF90">
    <property type="entry name" value="IODOTYROSINE DEIODINASE 1"/>
    <property type="match status" value="1"/>
</dbReference>
<keyword evidence="6" id="KW-1185">Reference proteome</keyword>
<dbReference type="InterPro" id="IPR000415">
    <property type="entry name" value="Nitroreductase-like"/>
</dbReference>
<name>A0A1I4TRF3_9EURY</name>
<dbReference type="PANTHER" id="PTHR23026">
    <property type="entry name" value="NADPH NITROREDUCTASE"/>
    <property type="match status" value="1"/>
</dbReference>
<reference evidence="6" key="1">
    <citation type="submission" date="2016-10" db="EMBL/GenBank/DDBJ databases">
        <authorList>
            <person name="Varghese N."/>
            <person name="Submissions S."/>
        </authorList>
    </citation>
    <scope>NUCLEOTIDE SEQUENCE [LARGE SCALE GENOMIC DNA]</scope>
    <source>
        <strain evidence="6">Mob M</strain>
    </source>
</reference>
<dbReference type="AlphaFoldDB" id="A0A1I4TRF3"/>
<gene>
    <name evidence="5" type="ORF">SAMN04488696_2411</name>
</gene>
<feature type="domain" description="Nitroreductase" evidence="4">
    <location>
        <begin position="12"/>
        <end position="174"/>
    </location>
</feature>
<proteinExistence type="predicted"/>
<evidence type="ECO:0000313" key="6">
    <source>
        <dbReference type="Proteomes" id="UP000198535"/>
    </source>
</evidence>
<keyword evidence="1" id="KW-0285">Flavoprotein</keyword>
<dbReference type="Gene3D" id="3.40.109.10">
    <property type="entry name" value="NADH Oxidase"/>
    <property type="match status" value="1"/>
</dbReference>
<dbReference type="Proteomes" id="UP000198535">
    <property type="component" value="Unassembled WGS sequence"/>
</dbReference>
<dbReference type="RefSeq" id="WP_091937249.1">
    <property type="nucleotide sequence ID" value="NZ_FOUJ01000005.1"/>
</dbReference>
<accession>A0A1I4TRF3</accession>
<evidence type="ECO:0000256" key="2">
    <source>
        <dbReference type="ARBA" id="ARBA00022643"/>
    </source>
</evidence>
<dbReference type="SUPFAM" id="SSF55469">
    <property type="entry name" value="FMN-dependent nitroreductase-like"/>
    <property type="match status" value="1"/>
</dbReference>
<organism evidence="5 6">
    <name type="scientific">Methanolobus profundi</name>
    <dbReference type="NCBI Taxonomy" id="487685"/>
    <lineage>
        <taxon>Archaea</taxon>
        <taxon>Methanobacteriati</taxon>
        <taxon>Methanobacteriota</taxon>
        <taxon>Stenosarchaea group</taxon>
        <taxon>Methanomicrobia</taxon>
        <taxon>Methanosarcinales</taxon>
        <taxon>Methanosarcinaceae</taxon>
        <taxon>Methanolobus</taxon>
    </lineage>
</organism>
<dbReference type="InterPro" id="IPR029479">
    <property type="entry name" value="Nitroreductase"/>
</dbReference>